<feature type="transmembrane region" description="Helical" evidence="2">
    <location>
        <begin position="12"/>
        <end position="36"/>
    </location>
</feature>
<proteinExistence type="predicted"/>
<evidence type="ECO:0000259" key="3">
    <source>
        <dbReference type="Pfam" id="PF13519"/>
    </source>
</evidence>
<dbReference type="AlphaFoldDB" id="A0A0S2KGU8"/>
<dbReference type="InterPro" id="IPR002035">
    <property type="entry name" value="VWF_A"/>
</dbReference>
<dbReference type="RefSeq" id="WP_058022948.1">
    <property type="nucleotide sequence ID" value="NZ_CP013189.1"/>
</dbReference>
<evidence type="ECO:0000256" key="1">
    <source>
        <dbReference type="SAM" id="Coils"/>
    </source>
</evidence>
<dbReference type="EMBL" id="CP013189">
    <property type="protein sequence ID" value="ALO47568.1"/>
    <property type="molecule type" value="Genomic_DNA"/>
</dbReference>
<keyword evidence="5" id="KW-1185">Reference proteome</keyword>
<keyword evidence="2" id="KW-0472">Membrane</keyword>
<sequence>MASAKKKRGGFNPLSLAFLDVMSCGFGAVVLLFLILDHTATEARQEADPNMTAEVRLLEEDIAEGEENLFRIRNTLNEVSLEVVEAQGLAERIQSEIDDFMSQLAALEGNSMATEESLEALRADIRAMEEELLRLQASAEEERGQSSRQFLGDGDRQYLSGMLLGGNRIVILLDSSASMLDDTLVNVIRTRNMPDRVKKEAPKWQRAVRIVEWISSQLPVISQYQVLAFDETVRPVLEGTEGMWLEVADQDQLNEVILAVQDVVPGGGNNLQAAFQAIAGMNPPPDNVYLITDSLPTQSNRPSNATTITPRQRLNLYAEAIESLPRNIPVNTILLPMEGDPAAAAAFWQLGQISRGSFITPSRDWP</sequence>
<dbReference type="STRING" id="1249552.PS2015_2941"/>
<evidence type="ECO:0000313" key="5">
    <source>
        <dbReference type="Proteomes" id="UP000065641"/>
    </source>
</evidence>
<keyword evidence="2" id="KW-0812">Transmembrane</keyword>
<dbReference type="CDD" id="cd00198">
    <property type="entry name" value="vWFA"/>
    <property type="match status" value="1"/>
</dbReference>
<name>A0A0S2KGU8_9GAMM</name>
<feature type="coiled-coil region" evidence="1">
    <location>
        <begin position="76"/>
        <end position="145"/>
    </location>
</feature>
<keyword evidence="2" id="KW-1133">Transmembrane helix</keyword>
<dbReference type="KEGG" id="pspi:PS2015_2941"/>
<dbReference type="Pfam" id="PF13519">
    <property type="entry name" value="VWA_2"/>
    <property type="match status" value="1"/>
</dbReference>
<organism evidence="4 5">
    <name type="scientific">Pseudohongiella spirulinae</name>
    <dbReference type="NCBI Taxonomy" id="1249552"/>
    <lineage>
        <taxon>Bacteria</taxon>
        <taxon>Pseudomonadati</taxon>
        <taxon>Pseudomonadota</taxon>
        <taxon>Gammaproteobacteria</taxon>
        <taxon>Pseudomonadales</taxon>
        <taxon>Pseudohongiellaceae</taxon>
        <taxon>Pseudohongiella</taxon>
    </lineage>
</organism>
<dbReference type="InterPro" id="IPR036465">
    <property type="entry name" value="vWFA_dom_sf"/>
</dbReference>
<dbReference type="Gene3D" id="3.40.50.410">
    <property type="entry name" value="von Willebrand factor, type A domain"/>
    <property type="match status" value="1"/>
</dbReference>
<feature type="domain" description="VWFA" evidence="3">
    <location>
        <begin position="169"/>
        <end position="293"/>
    </location>
</feature>
<dbReference type="SUPFAM" id="SSF53300">
    <property type="entry name" value="vWA-like"/>
    <property type="match status" value="1"/>
</dbReference>
<keyword evidence="1" id="KW-0175">Coiled coil</keyword>
<evidence type="ECO:0000313" key="4">
    <source>
        <dbReference type="EMBL" id="ALO47568.1"/>
    </source>
</evidence>
<reference evidence="4 5" key="1">
    <citation type="submission" date="2015-11" db="EMBL/GenBank/DDBJ databases">
        <authorList>
            <person name="Zhang Y."/>
            <person name="Guo Z."/>
        </authorList>
    </citation>
    <scope>NUCLEOTIDE SEQUENCE [LARGE SCALE GENOMIC DNA]</scope>
    <source>
        <strain evidence="4 5">KCTC 32221</strain>
    </source>
</reference>
<accession>A0A0S2KGU8</accession>
<gene>
    <name evidence="4" type="ORF">PS2015_2941</name>
</gene>
<dbReference type="OrthoDB" id="185358at2"/>
<dbReference type="Proteomes" id="UP000065641">
    <property type="component" value="Chromosome"/>
</dbReference>
<protein>
    <submittedName>
        <fullName evidence="4">Secreted protein</fullName>
    </submittedName>
</protein>
<evidence type="ECO:0000256" key="2">
    <source>
        <dbReference type="SAM" id="Phobius"/>
    </source>
</evidence>